<dbReference type="Gene3D" id="1.10.3450.10">
    <property type="entry name" value="TTHA0068-like"/>
    <property type="match status" value="1"/>
</dbReference>
<dbReference type="RefSeq" id="WP_331845739.1">
    <property type="nucleotide sequence ID" value="NZ_JAZHPZ010000002.1"/>
</dbReference>
<proteinExistence type="predicted"/>
<evidence type="ECO:0000313" key="2">
    <source>
        <dbReference type="EMBL" id="MEF2965510.1"/>
    </source>
</evidence>
<accession>A0ABU7VP26</accession>
<feature type="compositionally biased region" description="Basic and acidic residues" evidence="1">
    <location>
        <begin position="142"/>
        <end position="167"/>
    </location>
</feature>
<protein>
    <submittedName>
        <fullName evidence="2">DUF309 domain-containing protein</fullName>
    </submittedName>
</protein>
<evidence type="ECO:0000313" key="3">
    <source>
        <dbReference type="Proteomes" id="UP001306950"/>
    </source>
</evidence>
<feature type="region of interest" description="Disordered" evidence="1">
    <location>
        <begin position="126"/>
        <end position="167"/>
    </location>
</feature>
<dbReference type="SUPFAM" id="SSF140663">
    <property type="entry name" value="TTHA0068-like"/>
    <property type="match status" value="1"/>
</dbReference>
<dbReference type="Pfam" id="PF03745">
    <property type="entry name" value="DUF309"/>
    <property type="match status" value="1"/>
</dbReference>
<comment type="caution">
    <text evidence="2">The sequence shown here is derived from an EMBL/GenBank/DDBJ whole genome shotgun (WGS) entry which is preliminary data.</text>
</comment>
<dbReference type="Proteomes" id="UP001306950">
    <property type="component" value="Unassembled WGS sequence"/>
</dbReference>
<organism evidence="2 3">
    <name type="scientific">Paenibacillus haidiansis</name>
    <dbReference type="NCBI Taxonomy" id="1574488"/>
    <lineage>
        <taxon>Bacteria</taxon>
        <taxon>Bacillati</taxon>
        <taxon>Bacillota</taxon>
        <taxon>Bacilli</taxon>
        <taxon>Bacillales</taxon>
        <taxon>Paenibacillaceae</taxon>
        <taxon>Paenibacillus</taxon>
    </lineage>
</organism>
<gene>
    <name evidence="2" type="ORF">V3851_06660</name>
</gene>
<dbReference type="InterPro" id="IPR023203">
    <property type="entry name" value="TTHA0068_sf"/>
</dbReference>
<name>A0ABU7VP26_9BACL</name>
<sequence>MSYEPLYVAYLIYFNRDRDYFECHEVLEELWLKRDRDPLYKGLLQVAVGLYHFRNGNVSGGSKMLHSAAERLAPYPADSLGIDLGKLRSEAAEYARKLDDYSRTPFDYYDLDIVLQDPGLIGAVETASPRIAPNIPQQRGPRRGEKHQERERIMEQRNREPEKRSDN</sequence>
<keyword evidence="3" id="KW-1185">Reference proteome</keyword>
<reference evidence="2 3" key="1">
    <citation type="submission" date="2024-02" db="EMBL/GenBank/DDBJ databases">
        <title>A nitrogen-fixing paenibacillus bacterium.</title>
        <authorList>
            <person name="Zhang W.L."/>
            <person name="Chen S.F."/>
        </authorList>
    </citation>
    <scope>NUCLEOTIDE SEQUENCE [LARGE SCALE GENOMIC DNA]</scope>
    <source>
        <strain evidence="2 3">M1</strain>
    </source>
</reference>
<dbReference type="EMBL" id="JAZHPZ010000002">
    <property type="protein sequence ID" value="MEF2965510.1"/>
    <property type="molecule type" value="Genomic_DNA"/>
</dbReference>
<dbReference type="PANTHER" id="PTHR34796:SF1">
    <property type="entry name" value="EXPRESSED PROTEIN"/>
    <property type="match status" value="1"/>
</dbReference>
<dbReference type="InterPro" id="IPR005500">
    <property type="entry name" value="DUF309"/>
</dbReference>
<evidence type="ECO:0000256" key="1">
    <source>
        <dbReference type="SAM" id="MobiDB-lite"/>
    </source>
</evidence>
<dbReference type="PANTHER" id="PTHR34796">
    <property type="entry name" value="EXPRESSED PROTEIN"/>
    <property type="match status" value="1"/>
</dbReference>